<reference evidence="6 7" key="1">
    <citation type="submission" date="2019-03" db="EMBL/GenBank/DDBJ databases">
        <title>Genomic Encyclopedia of Type Strains, Phase IV (KMG-IV): sequencing the most valuable type-strain genomes for metagenomic binning, comparative biology and taxonomic classification.</title>
        <authorList>
            <person name="Goeker M."/>
        </authorList>
    </citation>
    <scope>NUCLEOTIDE SEQUENCE [LARGE SCALE GENOMIC DNA]</scope>
    <source>
        <strain evidence="6 7">DSM 24179</strain>
    </source>
</reference>
<dbReference type="SUPFAM" id="SSF53901">
    <property type="entry name" value="Thiolase-like"/>
    <property type="match status" value="1"/>
</dbReference>
<dbReference type="CDD" id="cd00831">
    <property type="entry name" value="CHS_like"/>
    <property type="match status" value="1"/>
</dbReference>
<feature type="active site" description="Acyl-thioester intermediate" evidence="3">
    <location>
        <position position="151"/>
    </location>
</feature>
<dbReference type="GO" id="GO:0030639">
    <property type="term" value="P:polyketide biosynthetic process"/>
    <property type="evidence" value="ECO:0007669"/>
    <property type="project" value="TreeGrafter"/>
</dbReference>
<sequence>MGTIISIGTAVPKYGAKQSTILEFMKAAYNDDTASRKLNILFHNSGIKTRYSILSDFGNYPSENSFFKQNIKVPDVTQRTALFKENASSLAISALKNALQKLNTNMGDLNITHLITVTCTGVYAPGLGAELIEQLDLPDDTFHTAINYMGCNAAFPALNLADMITKTNENAKVLIVCVELCTLHFQPVNNSDNLLANTIFGDGSAAVVVVSDRAARRNQQSGLSLNGFYSLLLNKGKNLMGWNITPNNFEMVLDGGIPDFIGNEVNEVIMKASKKLNTDPLSIDKWAIHPGGKKILDAIKKQTQLSDYDVQYSYKVLSDYGNMSSPTILFVLNEIMKAENTNGETIFSIGFGPGLSIETALLTYVTNRVEKSYVGENADSTKKISAGKKTAEILSYANLHP</sequence>
<dbReference type="RefSeq" id="WP_132432097.1">
    <property type="nucleotide sequence ID" value="NZ_SLWK01000001.1"/>
</dbReference>
<evidence type="ECO:0000313" key="7">
    <source>
        <dbReference type="Proteomes" id="UP000295221"/>
    </source>
</evidence>
<evidence type="ECO:0000259" key="4">
    <source>
        <dbReference type="Pfam" id="PF00195"/>
    </source>
</evidence>
<evidence type="ECO:0000256" key="3">
    <source>
        <dbReference type="PIRSR" id="PIRSR000451-1"/>
    </source>
</evidence>
<name>A0A4R2GPR0_9BACT</name>
<organism evidence="6 7">
    <name type="scientific">Natronoflexus pectinivorans</name>
    <dbReference type="NCBI Taxonomy" id="682526"/>
    <lineage>
        <taxon>Bacteria</taxon>
        <taxon>Pseudomonadati</taxon>
        <taxon>Bacteroidota</taxon>
        <taxon>Bacteroidia</taxon>
        <taxon>Marinilabiliales</taxon>
        <taxon>Marinilabiliaceae</taxon>
        <taxon>Natronoflexus</taxon>
    </lineage>
</organism>
<dbReference type="InterPro" id="IPR001099">
    <property type="entry name" value="Chalcone/stilbene_synt_N"/>
</dbReference>
<keyword evidence="7" id="KW-1185">Reference proteome</keyword>
<feature type="domain" description="Chalcone/stilbene synthase C-terminal" evidence="5">
    <location>
        <begin position="236"/>
        <end position="365"/>
    </location>
</feature>
<dbReference type="GO" id="GO:0016747">
    <property type="term" value="F:acyltransferase activity, transferring groups other than amino-acyl groups"/>
    <property type="evidence" value="ECO:0007669"/>
    <property type="project" value="InterPro"/>
</dbReference>
<evidence type="ECO:0000259" key="5">
    <source>
        <dbReference type="Pfam" id="PF02797"/>
    </source>
</evidence>
<gene>
    <name evidence="6" type="ORF">EV194_101711</name>
</gene>
<dbReference type="Gene3D" id="3.40.47.10">
    <property type="match status" value="2"/>
</dbReference>
<evidence type="ECO:0000256" key="1">
    <source>
        <dbReference type="ARBA" id="ARBA00005531"/>
    </source>
</evidence>
<dbReference type="Proteomes" id="UP000295221">
    <property type="component" value="Unassembled WGS sequence"/>
</dbReference>
<comment type="similarity">
    <text evidence="1">Belongs to the thiolase-like superfamily. Chalcone/stilbene synthases family.</text>
</comment>
<dbReference type="InterPro" id="IPR011141">
    <property type="entry name" value="Polyketide_synthase_type-III"/>
</dbReference>
<comment type="caution">
    <text evidence="6">The sequence shown here is derived from an EMBL/GenBank/DDBJ whole genome shotgun (WGS) entry which is preliminary data.</text>
</comment>
<accession>A0A4R2GPR0</accession>
<keyword evidence="2" id="KW-0808">Transferase</keyword>
<dbReference type="Pfam" id="PF00195">
    <property type="entry name" value="Chal_sti_synt_N"/>
    <property type="match status" value="1"/>
</dbReference>
<dbReference type="EMBL" id="SLWK01000001">
    <property type="protein sequence ID" value="TCO11077.1"/>
    <property type="molecule type" value="Genomic_DNA"/>
</dbReference>
<dbReference type="PANTHER" id="PTHR11877">
    <property type="entry name" value="HYDROXYMETHYLGLUTARYL-COA SYNTHASE"/>
    <property type="match status" value="1"/>
</dbReference>
<dbReference type="PANTHER" id="PTHR11877:SF46">
    <property type="entry name" value="TYPE III POLYKETIDE SYNTHASE A"/>
    <property type="match status" value="1"/>
</dbReference>
<dbReference type="OrthoDB" id="9786288at2"/>
<protein>
    <submittedName>
        <fullName evidence="6">Putative naringenin-chalcone synthase</fullName>
    </submittedName>
</protein>
<dbReference type="AlphaFoldDB" id="A0A4R2GPR0"/>
<evidence type="ECO:0000313" key="6">
    <source>
        <dbReference type="EMBL" id="TCO11077.1"/>
    </source>
</evidence>
<dbReference type="Pfam" id="PF02797">
    <property type="entry name" value="Chal_sti_synt_C"/>
    <property type="match status" value="1"/>
</dbReference>
<feature type="domain" description="Chalcone/stilbene synthase N-terminal" evidence="4">
    <location>
        <begin position="3"/>
        <end position="212"/>
    </location>
</feature>
<proteinExistence type="inferred from homology"/>
<dbReference type="PIRSF" id="PIRSF000451">
    <property type="entry name" value="PKS_III"/>
    <property type="match status" value="1"/>
</dbReference>
<dbReference type="InterPro" id="IPR012328">
    <property type="entry name" value="Chalcone/stilbene_synt_C"/>
</dbReference>
<dbReference type="InterPro" id="IPR016039">
    <property type="entry name" value="Thiolase-like"/>
</dbReference>
<evidence type="ECO:0000256" key="2">
    <source>
        <dbReference type="ARBA" id="ARBA00022679"/>
    </source>
</evidence>